<reference evidence="3 5" key="2">
    <citation type="journal article" date="2013" name="Nature">
        <title>Insights into bilaterian evolution from three spiralian genomes.</title>
        <authorList>
            <person name="Simakov O."/>
            <person name="Marletaz F."/>
            <person name="Cho S.J."/>
            <person name="Edsinger-Gonzales E."/>
            <person name="Havlak P."/>
            <person name="Hellsten U."/>
            <person name="Kuo D.H."/>
            <person name="Larsson T."/>
            <person name="Lv J."/>
            <person name="Arendt D."/>
            <person name="Savage R."/>
            <person name="Osoegawa K."/>
            <person name="de Jong P."/>
            <person name="Grimwood J."/>
            <person name="Chapman J.A."/>
            <person name="Shapiro H."/>
            <person name="Aerts A."/>
            <person name="Otillar R.P."/>
            <person name="Terry A.Y."/>
            <person name="Boore J.L."/>
            <person name="Grigoriev I.V."/>
            <person name="Lindberg D.R."/>
            <person name="Seaver E.C."/>
            <person name="Weisblat D.A."/>
            <person name="Putnam N.H."/>
            <person name="Rokhsar D.S."/>
        </authorList>
    </citation>
    <scope>NUCLEOTIDE SEQUENCE</scope>
    <source>
        <strain evidence="3 5">I ESC-2004</strain>
    </source>
</reference>
<protein>
    <recommendedName>
        <fullName evidence="2">Endonuclease/exonuclease/phosphatase domain-containing protein</fullName>
    </recommendedName>
</protein>
<dbReference type="Pfam" id="PF03372">
    <property type="entry name" value="Exo_endo_phos"/>
    <property type="match status" value="1"/>
</dbReference>
<gene>
    <name evidence="3" type="ORF">CAPTEDRAFT_195211</name>
</gene>
<dbReference type="HOGENOM" id="CLU_297760_0_0_1"/>
<dbReference type="PANTHER" id="PTHR33776:SF4">
    <property type="entry name" value="ENDONUCLEASE_EXONUCLEASE_PHOSPHATASE DOMAIN-CONTAINING PROTEIN"/>
    <property type="match status" value="1"/>
</dbReference>
<dbReference type="EMBL" id="AMQN01009793">
    <property type="status" value="NOT_ANNOTATED_CDS"/>
    <property type="molecule type" value="Genomic_DNA"/>
</dbReference>
<keyword evidence="5" id="KW-1185">Reference proteome</keyword>
<evidence type="ECO:0000259" key="2">
    <source>
        <dbReference type="Pfam" id="PF03372"/>
    </source>
</evidence>
<feature type="domain" description="Endonuclease/exonuclease/phosphatase" evidence="2">
    <location>
        <begin position="689"/>
        <end position="898"/>
    </location>
</feature>
<dbReference type="SUPFAM" id="SSF56219">
    <property type="entry name" value="DNase I-like"/>
    <property type="match status" value="1"/>
</dbReference>
<accession>R7UA90</accession>
<reference evidence="4" key="3">
    <citation type="submission" date="2015-06" db="UniProtKB">
        <authorList>
            <consortium name="EnsemblMetazoa"/>
        </authorList>
    </citation>
    <scope>IDENTIFICATION</scope>
</reference>
<dbReference type="Proteomes" id="UP000014760">
    <property type="component" value="Unassembled WGS sequence"/>
</dbReference>
<evidence type="ECO:0000313" key="5">
    <source>
        <dbReference type="Proteomes" id="UP000014760"/>
    </source>
</evidence>
<feature type="compositionally biased region" description="Basic residues" evidence="1">
    <location>
        <begin position="615"/>
        <end position="641"/>
    </location>
</feature>
<dbReference type="Gene3D" id="3.30.70.1820">
    <property type="entry name" value="L1 transposable element, RRM domain"/>
    <property type="match status" value="1"/>
</dbReference>
<feature type="region of interest" description="Disordered" evidence="1">
    <location>
        <begin position="597"/>
        <end position="641"/>
    </location>
</feature>
<proteinExistence type="predicted"/>
<dbReference type="EMBL" id="AMQN01009792">
    <property type="status" value="NOT_ANNOTATED_CDS"/>
    <property type="molecule type" value="Genomic_DNA"/>
</dbReference>
<organism evidence="3">
    <name type="scientific">Capitella teleta</name>
    <name type="common">Polychaete worm</name>
    <dbReference type="NCBI Taxonomy" id="283909"/>
    <lineage>
        <taxon>Eukaryota</taxon>
        <taxon>Metazoa</taxon>
        <taxon>Spiralia</taxon>
        <taxon>Lophotrochozoa</taxon>
        <taxon>Annelida</taxon>
        <taxon>Polychaeta</taxon>
        <taxon>Sedentaria</taxon>
        <taxon>Scolecida</taxon>
        <taxon>Capitellidae</taxon>
        <taxon>Capitella</taxon>
    </lineage>
</organism>
<dbReference type="EMBL" id="KB306242">
    <property type="protein sequence ID" value="ELU00056.1"/>
    <property type="molecule type" value="Genomic_DNA"/>
</dbReference>
<feature type="region of interest" description="Disordered" evidence="1">
    <location>
        <begin position="206"/>
        <end position="250"/>
    </location>
</feature>
<dbReference type="InterPro" id="IPR005135">
    <property type="entry name" value="Endo/exonuclease/phosphatase"/>
</dbReference>
<name>R7UA90_CAPTE</name>
<dbReference type="OrthoDB" id="6158007at2759"/>
<sequence>MTIWSNTSVGTLRISGLPEEDNEDTFQRSLNVINETMKIEPPTQEQDIDRLHHVCKQDGGKPRSIIVKFATYRARHRVMQCRRNLKNSNIFINEDLTQGALRNRHMRGAEQWSKHTKRLPPLVVGDHVRLQNQVGLDPKRWDYTGVVVEVRQFDQYVIRVDGSGRVTLRNRRFLRKYEPYNPRHQVQSVGPDLALWRAQSSTPVYPTLTSPNTTAPSDDAAPMPPANCTACPPHGPAVQTTTGPQNSPDDHDGQCLFAAIEKVFSDYQLPWQNLTSVLLDSCNVMRGKQSGLVTLLRKKNPHLLNIDGDACHHLHNASKRFCDPFKEHVEDLFRALYADFQYAPDLRAALCELCELLGIAFTVPARFISHKWLSCYDCAADTLRMMEVFHVFYQAFLDDEDLQLYAYLRKSSQLLQSVLPTLKDYVELFQCSQPMIHKLHDKQLKGLLQEFELAISERRDVNIIEVERAQPMNDDDDEVNEEVASEGIEDETEVIVTQHGVEVFIRRDELETVVEEDDGEVSTVDSGSPEVLALTVAGSADVEASGSACVSTDVVASTDITESSAAVEESAVVEVLLPGEEPSDESLSHVITYIQSPFPQKPAGRPSGYGQTRHWSSRHKEKMQQNRKRSASGKKHTSPILSKKHIPPPILEFGKCFNTMESEYLDIDQFKAMTVSENVTAHDLSFLHANVRSLRKNFDAFELTLGSLDFPFPIIGMSETWHTDATVGAYELHGYASVHRMRKERRGGGVSLFISQRLCFKERTDLSLATDNVDSLFVEINHAKKPVVVGLIYRPPDGDRQQFIHDLSIALHSMRAEKKSCILMGDFNTDMMANDDQGASNALLDTMYSHAFFPLITKPTRVDDNRGSATLLDNIFSNDIRNKPNVIPGILITDISDHYMVMAMCKGSSGARDETRNFKTRNMEPERMAIFKDIIANTDWTEATQHSDAQDAYSTFLQLLTSAYNEAFPMVTKKIRDRRNQPWLTAGLKAQEQNVLPVQEIADTLCSCPVQ</sequence>
<dbReference type="EnsemblMetazoa" id="CapteT195211">
    <property type="protein sequence ID" value="CapteP195211"/>
    <property type="gene ID" value="CapteG195211"/>
</dbReference>
<feature type="compositionally biased region" description="Polar residues" evidence="1">
    <location>
        <begin position="238"/>
        <end position="247"/>
    </location>
</feature>
<dbReference type="InterPro" id="IPR036691">
    <property type="entry name" value="Endo/exonu/phosph_ase_sf"/>
</dbReference>
<dbReference type="EMBL" id="AMQN01009794">
    <property type="status" value="NOT_ANNOTATED_CDS"/>
    <property type="molecule type" value="Genomic_DNA"/>
</dbReference>
<reference evidence="5" key="1">
    <citation type="submission" date="2012-12" db="EMBL/GenBank/DDBJ databases">
        <authorList>
            <person name="Hellsten U."/>
            <person name="Grimwood J."/>
            <person name="Chapman J.A."/>
            <person name="Shapiro H."/>
            <person name="Aerts A."/>
            <person name="Otillar R.P."/>
            <person name="Terry A.Y."/>
            <person name="Boore J.L."/>
            <person name="Simakov O."/>
            <person name="Marletaz F."/>
            <person name="Cho S.-J."/>
            <person name="Edsinger-Gonzales E."/>
            <person name="Havlak P."/>
            <person name="Kuo D.-H."/>
            <person name="Larsson T."/>
            <person name="Lv J."/>
            <person name="Arendt D."/>
            <person name="Savage R."/>
            <person name="Osoegawa K."/>
            <person name="de Jong P."/>
            <person name="Lindberg D.R."/>
            <person name="Seaver E.C."/>
            <person name="Weisblat D.A."/>
            <person name="Putnam N.H."/>
            <person name="Grigoriev I.V."/>
            <person name="Rokhsar D.S."/>
        </authorList>
    </citation>
    <scope>NUCLEOTIDE SEQUENCE</scope>
    <source>
        <strain evidence="5">I ESC-2004</strain>
    </source>
</reference>
<dbReference type="PANTHER" id="PTHR33776">
    <property type="entry name" value="ENDO/EXONUCLEASE/PHOSPHATASE DOMAIN-CONTAINING PROTEIN"/>
    <property type="match status" value="1"/>
</dbReference>
<dbReference type="AlphaFoldDB" id="R7UA90"/>
<dbReference type="Gene3D" id="3.60.10.10">
    <property type="entry name" value="Endonuclease/exonuclease/phosphatase"/>
    <property type="match status" value="1"/>
</dbReference>
<evidence type="ECO:0000313" key="3">
    <source>
        <dbReference type="EMBL" id="ELU00056.1"/>
    </source>
</evidence>
<dbReference type="GO" id="GO:0003824">
    <property type="term" value="F:catalytic activity"/>
    <property type="evidence" value="ECO:0007669"/>
    <property type="project" value="InterPro"/>
</dbReference>
<evidence type="ECO:0000313" key="4">
    <source>
        <dbReference type="EnsemblMetazoa" id="CapteP195211"/>
    </source>
</evidence>
<evidence type="ECO:0000256" key="1">
    <source>
        <dbReference type="SAM" id="MobiDB-lite"/>
    </source>
</evidence>